<dbReference type="Gene3D" id="3.40.50.620">
    <property type="entry name" value="HUPs"/>
    <property type="match status" value="1"/>
</dbReference>
<dbReference type="UniPathway" id="UPA00277">
    <property type="reaction ID" value="UER00407"/>
</dbReference>
<keyword evidence="4 15" id="KW-0285">Flavoprotein</keyword>
<protein>
    <recommendedName>
        <fullName evidence="15">Riboflavin biosynthesis protein</fullName>
    </recommendedName>
    <domain>
        <recommendedName>
            <fullName evidence="15">Riboflavin kinase</fullName>
            <ecNumber evidence="15">2.7.1.26</ecNumber>
        </recommendedName>
        <alternativeName>
            <fullName evidence="15">Flavokinase</fullName>
        </alternativeName>
    </domain>
    <domain>
        <recommendedName>
            <fullName evidence="15">FMN adenylyltransferase</fullName>
            <ecNumber evidence="15">2.7.7.2</ecNumber>
        </recommendedName>
        <alternativeName>
            <fullName evidence="15">FAD pyrophosphorylase</fullName>
        </alternativeName>
        <alternativeName>
            <fullName evidence="15">FAD synthase</fullName>
        </alternativeName>
    </domain>
</protein>
<organism evidence="17">
    <name type="scientific">uncultured Sporomusa sp</name>
    <dbReference type="NCBI Taxonomy" id="307249"/>
    <lineage>
        <taxon>Bacteria</taxon>
        <taxon>Bacillati</taxon>
        <taxon>Bacillota</taxon>
        <taxon>Negativicutes</taxon>
        <taxon>Selenomonadales</taxon>
        <taxon>Sporomusaceae</taxon>
        <taxon>Sporomusa</taxon>
        <taxon>environmental samples</taxon>
    </lineage>
</organism>
<dbReference type="GO" id="GO:0008531">
    <property type="term" value="F:riboflavin kinase activity"/>
    <property type="evidence" value="ECO:0007669"/>
    <property type="project" value="UniProtKB-UniRule"/>
</dbReference>
<evidence type="ECO:0000256" key="6">
    <source>
        <dbReference type="ARBA" id="ARBA00022679"/>
    </source>
</evidence>
<dbReference type="CDD" id="cd02064">
    <property type="entry name" value="FAD_synthetase_N"/>
    <property type="match status" value="1"/>
</dbReference>
<evidence type="ECO:0000256" key="3">
    <source>
        <dbReference type="ARBA" id="ARBA00005201"/>
    </source>
</evidence>
<dbReference type="PANTHER" id="PTHR22749">
    <property type="entry name" value="RIBOFLAVIN KINASE/FMN ADENYLYLTRANSFERASE"/>
    <property type="match status" value="1"/>
</dbReference>
<keyword evidence="7 15" id="KW-0548">Nucleotidyltransferase</keyword>
<dbReference type="GO" id="GO:0006747">
    <property type="term" value="P:FAD biosynthetic process"/>
    <property type="evidence" value="ECO:0007669"/>
    <property type="project" value="UniProtKB-UniRule"/>
</dbReference>
<evidence type="ECO:0000256" key="2">
    <source>
        <dbReference type="ARBA" id="ARBA00004726"/>
    </source>
</evidence>
<evidence type="ECO:0000256" key="7">
    <source>
        <dbReference type="ARBA" id="ARBA00022695"/>
    </source>
</evidence>
<evidence type="ECO:0000256" key="14">
    <source>
        <dbReference type="ARBA" id="ARBA00049494"/>
    </source>
</evidence>
<comment type="function">
    <text evidence="1">Catalyzes the phosphorylation of riboflavin to FMN followed by the adenylation of FMN to FAD.</text>
</comment>
<dbReference type="RefSeq" id="WP_288183830.1">
    <property type="nucleotide sequence ID" value="NZ_LT608335.1"/>
</dbReference>
<dbReference type="InterPro" id="IPR015865">
    <property type="entry name" value="Riboflavin_kinase_bac/euk"/>
</dbReference>
<dbReference type="Pfam" id="PF06574">
    <property type="entry name" value="FAD_syn"/>
    <property type="match status" value="1"/>
</dbReference>
<dbReference type="FunFam" id="3.40.50.620:FF:000021">
    <property type="entry name" value="Riboflavin biosynthesis protein"/>
    <property type="match status" value="1"/>
</dbReference>
<proteinExistence type="inferred from homology"/>
<evidence type="ECO:0000256" key="5">
    <source>
        <dbReference type="ARBA" id="ARBA00022643"/>
    </source>
</evidence>
<evidence type="ECO:0000256" key="1">
    <source>
        <dbReference type="ARBA" id="ARBA00002121"/>
    </source>
</evidence>
<name>A0A212LSI5_9FIRM</name>
<dbReference type="UniPathway" id="UPA00276">
    <property type="reaction ID" value="UER00406"/>
</dbReference>
<comment type="catalytic activity">
    <reaction evidence="14 15">
        <text>FMN + ATP + H(+) = FAD + diphosphate</text>
        <dbReference type="Rhea" id="RHEA:17237"/>
        <dbReference type="ChEBI" id="CHEBI:15378"/>
        <dbReference type="ChEBI" id="CHEBI:30616"/>
        <dbReference type="ChEBI" id="CHEBI:33019"/>
        <dbReference type="ChEBI" id="CHEBI:57692"/>
        <dbReference type="ChEBI" id="CHEBI:58210"/>
        <dbReference type="EC" id="2.7.7.2"/>
    </reaction>
</comment>
<evidence type="ECO:0000313" key="17">
    <source>
        <dbReference type="EMBL" id="SCM80410.1"/>
    </source>
</evidence>
<dbReference type="FunFam" id="2.40.30.30:FF:000003">
    <property type="entry name" value="Riboflavin biosynthesis protein"/>
    <property type="match status" value="1"/>
</dbReference>
<keyword evidence="5 15" id="KW-0288">FMN</keyword>
<dbReference type="InterPro" id="IPR023465">
    <property type="entry name" value="Riboflavin_kinase_dom_sf"/>
</dbReference>
<feature type="domain" description="Riboflavin kinase" evidence="16">
    <location>
        <begin position="181"/>
        <end position="306"/>
    </location>
</feature>
<evidence type="ECO:0000256" key="15">
    <source>
        <dbReference type="PIRNR" id="PIRNR004491"/>
    </source>
</evidence>
<dbReference type="GO" id="GO:0003919">
    <property type="term" value="F:FMN adenylyltransferase activity"/>
    <property type="evidence" value="ECO:0007669"/>
    <property type="project" value="UniProtKB-UniRule"/>
</dbReference>
<dbReference type="GO" id="GO:0009398">
    <property type="term" value="P:FMN biosynthetic process"/>
    <property type="evidence" value="ECO:0007669"/>
    <property type="project" value="UniProtKB-UniRule"/>
</dbReference>
<dbReference type="PANTHER" id="PTHR22749:SF6">
    <property type="entry name" value="RIBOFLAVIN KINASE"/>
    <property type="match status" value="1"/>
</dbReference>
<dbReference type="SMART" id="SM00904">
    <property type="entry name" value="Flavokinase"/>
    <property type="match status" value="1"/>
</dbReference>
<evidence type="ECO:0000256" key="4">
    <source>
        <dbReference type="ARBA" id="ARBA00022630"/>
    </source>
</evidence>
<keyword evidence="8 15" id="KW-0547">Nucleotide-binding</keyword>
<dbReference type="NCBIfam" id="TIGR00083">
    <property type="entry name" value="ribF"/>
    <property type="match status" value="1"/>
</dbReference>
<dbReference type="Gene3D" id="2.40.30.30">
    <property type="entry name" value="Riboflavin kinase-like"/>
    <property type="match status" value="1"/>
</dbReference>
<dbReference type="NCBIfam" id="NF004162">
    <property type="entry name" value="PRK05627.1-5"/>
    <property type="match status" value="1"/>
</dbReference>
<dbReference type="PIRSF" id="PIRSF004491">
    <property type="entry name" value="FAD_Synth"/>
    <property type="match status" value="1"/>
</dbReference>
<dbReference type="AlphaFoldDB" id="A0A212LSI5"/>
<dbReference type="SUPFAM" id="SSF52374">
    <property type="entry name" value="Nucleotidylyl transferase"/>
    <property type="match status" value="1"/>
</dbReference>
<dbReference type="EC" id="2.7.1.26" evidence="15"/>
<comment type="catalytic activity">
    <reaction evidence="13 15">
        <text>riboflavin + ATP = FMN + ADP + H(+)</text>
        <dbReference type="Rhea" id="RHEA:14357"/>
        <dbReference type="ChEBI" id="CHEBI:15378"/>
        <dbReference type="ChEBI" id="CHEBI:30616"/>
        <dbReference type="ChEBI" id="CHEBI:57986"/>
        <dbReference type="ChEBI" id="CHEBI:58210"/>
        <dbReference type="ChEBI" id="CHEBI:456216"/>
        <dbReference type="EC" id="2.7.1.26"/>
    </reaction>
</comment>
<keyword evidence="9 15" id="KW-0418">Kinase</keyword>
<dbReference type="GO" id="GO:0005524">
    <property type="term" value="F:ATP binding"/>
    <property type="evidence" value="ECO:0007669"/>
    <property type="project" value="UniProtKB-UniRule"/>
</dbReference>
<keyword evidence="10 15" id="KW-0274">FAD</keyword>
<dbReference type="EMBL" id="FMJE01000003">
    <property type="protein sequence ID" value="SCM80410.1"/>
    <property type="molecule type" value="Genomic_DNA"/>
</dbReference>
<comment type="pathway">
    <text evidence="2 15">Cofactor biosynthesis; FAD biosynthesis; FAD from FMN: step 1/1.</text>
</comment>
<gene>
    <name evidence="17" type="primary">ribC</name>
    <name evidence="17" type="ORF">KL86SPO_30588</name>
</gene>
<dbReference type="InterPro" id="IPR014729">
    <property type="entry name" value="Rossmann-like_a/b/a_fold"/>
</dbReference>
<dbReference type="EC" id="2.7.7.2" evidence="15"/>
<sequence>MEVFTQIKDIHQYPGIYMALGTFDGVHVGHQAIISRTVELAKNENCLSSVFTFSNHPLNVINPEHCPPLIITNPEKVNLIAALGVDILFNIPFTNQLLQLTPESFVAMLVDNLKLKHVIVGENFTYGYRGAGTSDMLKKAGVLHGFSVDVVHMVDIEGTVVSSTVIRQLIKEGEVKQAAVLLGRFVTITGEVIKGDQRGNKLGFPTANLAIPQGLLVPADGVYAVYATDKSGQKFNAVANIGNNPTFTRQSRRIEIHILDFDRLIYGEHLQVQFLDRIRGEIAFNSVEQLKQQMANDINFARKNYF</sequence>
<dbReference type="NCBIfam" id="NF004160">
    <property type="entry name" value="PRK05627.1-3"/>
    <property type="match status" value="1"/>
</dbReference>
<keyword evidence="6 15" id="KW-0808">Transferase</keyword>
<dbReference type="InterPro" id="IPR015864">
    <property type="entry name" value="FAD_synthase"/>
</dbReference>
<evidence type="ECO:0000256" key="9">
    <source>
        <dbReference type="ARBA" id="ARBA00022777"/>
    </source>
</evidence>
<dbReference type="GO" id="GO:0009231">
    <property type="term" value="P:riboflavin biosynthetic process"/>
    <property type="evidence" value="ECO:0007669"/>
    <property type="project" value="InterPro"/>
</dbReference>
<accession>A0A212LSI5</accession>
<dbReference type="InterPro" id="IPR002606">
    <property type="entry name" value="Riboflavin_kinase_bac"/>
</dbReference>
<keyword evidence="12" id="KW-0511">Multifunctional enzyme</keyword>
<evidence type="ECO:0000256" key="11">
    <source>
        <dbReference type="ARBA" id="ARBA00022840"/>
    </source>
</evidence>
<evidence type="ECO:0000256" key="13">
    <source>
        <dbReference type="ARBA" id="ARBA00047880"/>
    </source>
</evidence>
<reference evidence="17" key="1">
    <citation type="submission" date="2016-08" db="EMBL/GenBank/DDBJ databases">
        <authorList>
            <person name="Seilhamer J.J."/>
        </authorList>
    </citation>
    <scope>NUCLEOTIDE SEQUENCE</scope>
    <source>
        <strain evidence="17">86</strain>
    </source>
</reference>
<keyword evidence="11 15" id="KW-0067">ATP-binding</keyword>
<evidence type="ECO:0000259" key="16">
    <source>
        <dbReference type="SMART" id="SM00904"/>
    </source>
</evidence>
<dbReference type="SUPFAM" id="SSF82114">
    <property type="entry name" value="Riboflavin kinase-like"/>
    <property type="match status" value="1"/>
</dbReference>
<dbReference type="Pfam" id="PF01687">
    <property type="entry name" value="Flavokinase"/>
    <property type="match status" value="1"/>
</dbReference>
<evidence type="ECO:0000256" key="10">
    <source>
        <dbReference type="ARBA" id="ARBA00022827"/>
    </source>
</evidence>
<evidence type="ECO:0000256" key="12">
    <source>
        <dbReference type="ARBA" id="ARBA00023268"/>
    </source>
</evidence>
<dbReference type="InterPro" id="IPR023468">
    <property type="entry name" value="Riboflavin_kinase"/>
</dbReference>
<comment type="pathway">
    <text evidence="3 15">Cofactor biosynthesis; FMN biosynthesis; FMN from riboflavin (ATP route): step 1/1.</text>
</comment>
<evidence type="ECO:0000256" key="8">
    <source>
        <dbReference type="ARBA" id="ARBA00022741"/>
    </source>
</evidence>
<comment type="similarity">
    <text evidence="15">Belongs to the ribF family.</text>
</comment>